<protein>
    <submittedName>
        <fullName evidence="3">UDP-N-acetylmuramate-L-alanine ligase</fullName>
    </submittedName>
</protein>
<accession>K2FWT2</accession>
<dbReference type="GO" id="GO:0005524">
    <property type="term" value="F:ATP binding"/>
    <property type="evidence" value="ECO:0007669"/>
    <property type="project" value="InterPro"/>
</dbReference>
<dbReference type="SUPFAM" id="SSF51984">
    <property type="entry name" value="MurCD N-terminal domain"/>
    <property type="match status" value="1"/>
</dbReference>
<dbReference type="Gene3D" id="3.40.50.720">
    <property type="entry name" value="NAD(P)-binding Rossmann-like Domain"/>
    <property type="match status" value="1"/>
</dbReference>
<name>K2FWT2_9BACT</name>
<organism evidence="3">
    <name type="scientific">uncultured bacterium</name>
    <name type="common">gcode 4</name>
    <dbReference type="NCBI Taxonomy" id="1234023"/>
    <lineage>
        <taxon>Bacteria</taxon>
        <taxon>environmental samples</taxon>
    </lineage>
</organism>
<reference evidence="3" key="1">
    <citation type="journal article" date="2012" name="Science">
        <title>Fermentation, hydrogen, and sulfur metabolism in multiple uncultivated bacterial phyla.</title>
        <authorList>
            <person name="Wrighton K.C."/>
            <person name="Thomas B.C."/>
            <person name="Sharon I."/>
            <person name="Miller C.S."/>
            <person name="Castelle C.J."/>
            <person name="VerBerkmoes N.C."/>
            <person name="Wilkins M.J."/>
            <person name="Hettich R.L."/>
            <person name="Lipton M.S."/>
            <person name="Williams K.H."/>
            <person name="Long P.E."/>
            <person name="Banfield J.F."/>
        </authorList>
    </citation>
    <scope>NUCLEOTIDE SEQUENCE [LARGE SCALE GENOMIC DNA]</scope>
</reference>
<feature type="domain" description="Mur ligase central" evidence="2">
    <location>
        <begin position="163"/>
        <end position="243"/>
    </location>
</feature>
<dbReference type="InterPro" id="IPR036565">
    <property type="entry name" value="Mur-like_cat_sf"/>
</dbReference>
<dbReference type="Gene3D" id="3.40.1190.10">
    <property type="entry name" value="Mur-like, catalytic domain"/>
    <property type="match status" value="1"/>
</dbReference>
<evidence type="ECO:0000259" key="2">
    <source>
        <dbReference type="Pfam" id="PF08245"/>
    </source>
</evidence>
<dbReference type="EMBL" id="AMFJ01000837">
    <property type="protein sequence ID" value="EKE26342.1"/>
    <property type="molecule type" value="Genomic_DNA"/>
</dbReference>
<comment type="caution">
    <text evidence="3">The sequence shown here is derived from an EMBL/GenBank/DDBJ whole genome shotgun (WGS) entry which is preliminary data.</text>
</comment>
<dbReference type="PANTHER" id="PTHR43445">
    <property type="entry name" value="UDP-N-ACETYLMURAMATE--L-ALANINE LIGASE-RELATED"/>
    <property type="match status" value="1"/>
</dbReference>
<dbReference type="InterPro" id="IPR004101">
    <property type="entry name" value="Mur_ligase_C"/>
</dbReference>
<dbReference type="AlphaFoldDB" id="K2FWT2"/>
<dbReference type="GO" id="GO:0016881">
    <property type="term" value="F:acid-amino acid ligase activity"/>
    <property type="evidence" value="ECO:0007669"/>
    <property type="project" value="InterPro"/>
</dbReference>
<evidence type="ECO:0000313" key="3">
    <source>
        <dbReference type="EMBL" id="EKE26342.1"/>
    </source>
</evidence>
<gene>
    <name evidence="3" type="ORF">ACD_4C00321G0004</name>
</gene>
<dbReference type="PANTHER" id="PTHR43445:SF3">
    <property type="entry name" value="UDP-N-ACETYLMURAMATE--L-ALANINE LIGASE"/>
    <property type="match status" value="1"/>
</dbReference>
<dbReference type="Pfam" id="PF02875">
    <property type="entry name" value="Mur_ligase_C"/>
    <property type="match status" value="1"/>
</dbReference>
<dbReference type="InterPro" id="IPR036615">
    <property type="entry name" value="Mur_ligase_C_dom_sf"/>
</dbReference>
<feature type="domain" description="Mur ligase C-terminal" evidence="1">
    <location>
        <begin position="300"/>
        <end position="398"/>
    </location>
</feature>
<dbReference type="Pfam" id="PF08245">
    <property type="entry name" value="Mur_ligase_M"/>
    <property type="match status" value="1"/>
</dbReference>
<sequence length="446" mass="53622">MKKVFIIWIGWIGVSAVARYYKSIWWEVCWSDKADSDLLKKLENEWIKIYLWHDWENLDDDSDLIIYSEAIITKPDLSKEENLLANPVLAKAKKLWIKNISYPEALAEIVNSKKCIAVSWTHWKSTTSSMLWIMLSWWETNASVIVWTQVPQLNNSNFFYWTWEYFVIEACEYKRSFLKYNPFITIITNIELDHLDYYKDLEDYLNAFKSIQDQTSGYMILNGEDENCMKLKDESKKQTFVYEKYFIKDWVKYYFPELNLQIPGSHIEFDAKLAFVVWDILWLDENYIVEKLNSYKWAWRRSEIIRETSNWNILISDYGHHPTEISLTLDVIKWKYNNKRLFVAFQPHQYSRTIELLEEFKTCFDSADNLVIPDIYFSRDKKEDVEFMTTERFISELNKNYPIAINWNWLENTSEIIKDYDKKNPHSSIILLLWAGNIDDLRNKII</sequence>
<dbReference type="SUPFAM" id="SSF53244">
    <property type="entry name" value="MurD-like peptide ligases, peptide-binding domain"/>
    <property type="match status" value="1"/>
</dbReference>
<dbReference type="SUPFAM" id="SSF53623">
    <property type="entry name" value="MurD-like peptide ligases, catalytic domain"/>
    <property type="match status" value="1"/>
</dbReference>
<dbReference type="InterPro" id="IPR013221">
    <property type="entry name" value="Mur_ligase_cen"/>
</dbReference>
<proteinExistence type="predicted"/>
<dbReference type="InterPro" id="IPR050061">
    <property type="entry name" value="MurCDEF_pg_biosynth"/>
</dbReference>
<keyword evidence="3" id="KW-0436">Ligase</keyword>
<dbReference type="Gene3D" id="3.90.190.20">
    <property type="entry name" value="Mur ligase, C-terminal domain"/>
    <property type="match status" value="1"/>
</dbReference>
<evidence type="ECO:0000259" key="1">
    <source>
        <dbReference type="Pfam" id="PF02875"/>
    </source>
</evidence>